<organism evidence="2 3">
    <name type="scientific">Gossypium barbadense</name>
    <name type="common">Sea Island cotton</name>
    <name type="synonym">Hibiscus barbadensis</name>
    <dbReference type="NCBI Taxonomy" id="3634"/>
    <lineage>
        <taxon>Eukaryota</taxon>
        <taxon>Viridiplantae</taxon>
        <taxon>Streptophyta</taxon>
        <taxon>Embryophyta</taxon>
        <taxon>Tracheophyta</taxon>
        <taxon>Spermatophyta</taxon>
        <taxon>Magnoliopsida</taxon>
        <taxon>eudicotyledons</taxon>
        <taxon>Gunneridae</taxon>
        <taxon>Pentapetalae</taxon>
        <taxon>rosids</taxon>
        <taxon>malvids</taxon>
        <taxon>Malvales</taxon>
        <taxon>Malvaceae</taxon>
        <taxon>Malvoideae</taxon>
        <taxon>Gossypium</taxon>
    </lineage>
</organism>
<feature type="region of interest" description="Disordered" evidence="1">
    <location>
        <begin position="91"/>
        <end position="117"/>
    </location>
</feature>
<proteinExistence type="predicted"/>
<evidence type="ECO:0008006" key="4">
    <source>
        <dbReference type="Google" id="ProtNLM"/>
    </source>
</evidence>
<gene>
    <name evidence="2" type="ORF">GOBAR_AA06999</name>
</gene>
<name>A0A2P5YD94_GOSBA</name>
<dbReference type="AlphaFoldDB" id="A0A2P5YD94"/>
<evidence type="ECO:0000256" key="1">
    <source>
        <dbReference type="SAM" id="MobiDB-lite"/>
    </source>
</evidence>
<reference evidence="2 3" key="1">
    <citation type="submission" date="2015-01" db="EMBL/GenBank/DDBJ databases">
        <title>Genome of allotetraploid Gossypium barbadense reveals genomic plasticity and fiber elongation in cotton evolution.</title>
        <authorList>
            <person name="Chen X."/>
            <person name="Liu X."/>
            <person name="Zhao B."/>
            <person name="Zheng H."/>
            <person name="Hu Y."/>
            <person name="Lu G."/>
            <person name="Yang C."/>
            <person name="Chen J."/>
            <person name="Shan C."/>
            <person name="Zhang L."/>
            <person name="Zhou Y."/>
            <person name="Wang L."/>
            <person name="Guo W."/>
            <person name="Bai Y."/>
            <person name="Ruan J."/>
            <person name="Shangguan X."/>
            <person name="Mao Y."/>
            <person name="Jiang J."/>
            <person name="Zhu Y."/>
            <person name="Lei J."/>
            <person name="Kang H."/>
            <person name="Chen S."/>
            <person name="He X."/>
            <person name="Wang R."/>
            <person name="Wang Y."/>
            <person name="Chen J."/>
            <person name="Wang L."/>
            <person name="Yu S."/>
            <person name="Wang B."/>
            <person name="Wei J."/>
            <person name="Song S."/>
            <person name="Lu X."/>
            <person name="Gao Z."/>
            <person name="Gu W."/>
            <person name="Deng X."/>
            <person name="Ma D."/>
            <person name="Wang S."/>
            <person name="Liang W."/>
            <person name="Fang L."/>
            <person name="Cai C."/>
            <person name="Zhu X."/>
            <person name="Zhou B."/>
            <person name="Zhang Y."/>
            <person name="Chen Z."/>
            <person name="Xu S."/>
            <person name="Zhu R."/>
            <person name="Wang S."/>
            <person name="Zhang T."/>
            <person name="Zhao G."/>
        </authorList>
    </citation>
    <scope>NUCLEOTIDE SEQUENCE [LARGE SCALE GENOMIC DNA]</scope>
    <source>
        <strain evidence="3">cv. Xinhai21</strain>
        <tissue evidence="2">Leaf</tissue>
    </source>
</reference>
<accession>A0A2P5YD94</accession>
<dbReference type="Proteomes" id="UP000239757">
    <property type="component" value="Unassembled WGS sequence"/>
</dbReference>
<sequence>MSYFYNMCVPSHAGGDKYQVECGPSSQNWDLTGIPCMHVLAVIHVKNEFPETYVQTWHTKQTQIQIYSNFVSPVRGPKQWVSLSNMLPILPPPLRRPPGRPTKVRRKEPDEPQTTERLSKRGVEMRLKDIKLVSEPSKRLPQVSKRVPQLNKVPQLNYLLPQLIKKLPQDKSSH</sequence>
<evidence type="ECO:0000313" key="3">
    <source>
        <dbReference type="Proteomes" id="UP000239757"/>
    </source>
</evidence>
<feature type="compositionally biased region" description="Pro residues" evidence="1">
    <location>
        <begin position="91"/>
        <end position="100"/>
    </location>
</feature>
<dbReference type="EMBL" id="KZ663333">
    <property type="protein sequence ID" value="PPS13568.1"/>
    <property type="molecule type" value="Genomic_DNA"/>
</dbReference>
<protein>
    <recommendedName>
        <fullName evidence="4">SWIM-type domain-containing protein</fullName>
    </recommendedName>
</protein>
<evidence type="ECO:0000313" key="2">
    <source>
        <dbReference type="EMBL" id="PPS13568.1"/>
    </source>
</evidence>
<dbReference type="OrthoDB" id="1002599at2759"/>